<gene>
    <name evidence="2" type="ORF">EEDITHA_LOCUS18238</name>
</gene>
<evidence type="ECO:0000313" key="3">
    <source>
        <dbReference type="Proteomes" id="UP001153954"/>
    </source>
</evidence>
<sequence length="124" mass="13890">MCRRHFHNVKSIQDDTFSEQVVNNYQAHESIESPGGESKTRGPGGRDSGAGRRGRRGSAQVAARIDRPGCALQCHRRDQTTHLLAELYDRVRIEYYAVQQTPLSSETRTHCLSRDFCLCLGVAS</sequence>
<evidence type="ECO:0000313" key="2">
    <source>
        <dbReference type="EMBL" id="CAH2103770.1"/>
    </source>
</evidence>
<dbReference type="AlphaFoldDB" id="A0AAU9V0M1"/>
<reference evidence="2" key="1">
    <citation type="submission" date="2022-03" db="EMBL/GenBank/DDBJ databases">
        <authorList>
            <person name="Tunstrom K."/>
        </authorList>
    </citation>
    <scope>NUCLEOTIDE SEQUENCE</scope>
</reference>
<evidence type="ECO:0000256" key="1">
    <source>
        <dbReference type="SAM" id="MobiDB-lite"/>
    </source>
</evidence>
<proteinExistence type="predicted"/>
<organism evidence="2 3">
    <name type="scientific">Euphydryas editha</name>
    <name type="common">Edith's checkerspot</name>
    <dbReference type="NCBI Taxonomy" id="104508"/>
    <lineage>
        <taxon>Eukaryota</taxon>
        <taxon>Metazoa</taxon>
        <taxon>Ecdysozoa</taxon>
        <taxon>Arthropoda</taxon>
        <taxon>Hexapoda</taxon>
        <taxon>Insecta</taxon>
        <taxon>Pterygota</taxon>
        <taxon>Neoptera</taxon>
        <taxon>Endopterygota</taxon>
        <taxon>Lepidoptera</taxon>
        <taxon>Glossata</taxon>
        <taxon>Ditrysia</taxon>
        <taxon>Papilionoidea</taxon>
        <taxon>Nymphalidae</taxon>
        <taxon>Nymphalinae</taxon>
        <taxon>Euphydryas</taxon>
    </lineage>
</organism>
<dbReference type="EMBL" id="CAKOGL010000026">
    <property type="protein sequence ID" value="CAH2103770.1"/>
    <property type="molecule type" value="Genomic_DNA"/>
</dbReference>
<comment type="caution">
    <text evidence="2">The sequence shown here is derived from an EMBL/GenBank/DDBJ whole genome shotgun (WGS) entry which is preliminary data.</text>
</comment>
<name>A0AAU9V0M1_EUPED</name>
<protein>
    <submittedName>
        <fullName evidence="2">Uncharacterized protein</fullName>
    </submittedName>
</protein>
<keyword evidence="3" id="KW-1185">Reference proteome</keyword>
<dbReference type="Proteomes" id="UP001153954">
    <property type="component" value="Unassembled WGS sequence"/>
</dbReference>
<accession>A0AAU9V0M1</accession>
<feature type="region of interest" description="Disordered" evidence="1">
    <location>
        <begin position="23"/>
        <end position="60"/>
    </location>
</feature>